<name>A0ABW3YNW4_9ACTN</name>
<protein>
    <recommendedName>
        <fullName evidence="6">WD40 repeat</fullName>
    </recommendedName>
</protein>
<evidence type="ECO:0000256" key="2">
    <source>
        <dbReference type="ARBA" id="ARBA00022737"/>
    </source>
</evidence>
<evidence type="ECO:0000313" key="4">
    <source>
        <dbReference type="EMBL" id="MFD1325235.1"/>
    </source>
</evidence>
<dbReference type="Gene3D" id="2.130.10.10">
    <property type="entry name" value="YVTN repeat-like/Quinoprotein amine dehydrogenase"/>
    <property type="match status" value="3"/>
</dbReference>
<feature type="repeat" description="WD" evidence="3">
    <location>
        <begin position="1294"/>
        <end position="1335"/>
    </location>
</feature>
<gene>
    <name evidence="4" type="ORF">ACFQ4H_29535</name>
</gene>
<comment type="caution">
    <text evidence="4">The sequence shown here is derived from an EMBL/GenBank/DDBJ whole genome shotgun (WGS) entry which is preliminary data.</text>
</comment>
<keyword evidence="5" id="KW-1185">Reference proteome</keyword>
<dbReference type="InterPro" id="IPR051179">
    <property type="entry name" value="WD_repeat_multifunction"/>
</dbReference>
<dbReference type="InterPro" id="IPR001680">
    <property type="entry name" value="WD40_rpt"/>
</dbReference>
<proteinExistence type="predicted"/>
<organism evidence="4 5">
    <name type="scientific">Micromonospora sonneratiae</name>
    <dbReference type="NCBI Taxonomy" id="1184706"/>
    <lineage>
        <taxon>Bacteria</taxon>
        <taxon>Bacillati</taxon>
        <taxon>Actinomycetota</taxon>
        <taxon>Actinomycetes</taxon>
        <taxon>Micromonosporales</taxon>
        <taxon>Micromonosporaceae</taxon>
        <taxon>Micromonospora</taxon>
    </lineage>
</organism>
<dbReference type="InterPro" id="IPR015943">
    <property type="entry name" value="WD40/YVTN_repeat-like_dom_sf"/>
</dbReference>
<dbReference type="Proteomes" id="UP001597260">
    <property type="component" value="Unassembled WGS sequence"/>
</dbReference>
<evidence type="ECO:0000256" key="3">
    <source>
        <dbReference type="PROSITE-ProRule" id="PRU00221"/>
    </source>
</evidence>
<dbReference type="InterPro" id="IPR027417">
    <property type="entry name" value="P-loop_NTPase"/>
</dbReference>
<accession>A0ABW3YNW4</accession>
<dbReference type="SUPFAM" id="SSF52540">
    <property type="entry name" value="P-loop containing nucleoside triphosphate hydrolases"/>
    <property type="match status" value="1"/>
</dbReference>
<dbReference type="InterPro" id="IPR011047">
    <property type="entry name" value="Quinoprotein_ADH-like_sf"/>
</dbReference>
<dbReference type="SUPFAM" id="SSF50998">
    <property type="entry name" value="Quinoprotein alcohol dehydrogenase-like"/>
    <property type="match status" value="2"/>
</dbReference>
<evidence type="ECO:0000256" key="1">
    <source>
        <dbReference type="ARBA" id="ARBA00022574"/>
    </source>
</evidence>
<keyword evidence="2" id="KW-0677">Repeat</keyword>
<dbReference type="PANTHER" id="PTHR19857">
    <property type="entry name" value="MITOCHONDRIAL DIVISION PROTEIN 1-RELATED"/>
    <property type="match status" value="1"/>
</dbReference>
<dbReference type="RefSeq" id="WP_377577216.1">
    <property type="nucleotide sequence ID" value="NZ_JBHTMP010000071.1"/>
</dbReference>
<dbReference type="EMBL" id="JBHTMP010000071">
    <property type="protein sequence ID" value="MFD1325235.1"/>
    <property type="molecule type" value="Genomic_DNA"/>
</dbReference>
<reference evidence="5" key="1">
    <citation type="journal article" date="2019" name="Int. J. Syst. Evol. Microbiol.">
        <title>The Global Catalogue of Microorganisms (GCM) 10K type strain sequencing project: providing services to taxonomists for standard genome sequencing and annotation.</title>
        <authorList>
            <consortium name="The Broad Institute Genomics Platform"/>
            <consortium name="The Broad Institute Genome Sequencing Center for Infectious Disease"/>
            <person name="Wu L."/>
            <person name="Ma J."/>
        </authorList>
    </citation>
    <scope>NUCLEOTIDE SEQUENCE [LARGE SCALE GENOMIC DNA]</scope>
    <source>
        <strain evidence="5">JCM 31037</strain>
    </source>
</reference>
<evidence type="ECO:0008006" key="6">
    <source>
        <dbReference type="Google" id="ProtNLM"/>
    </source>
</evidence>
<dbReference type="PROSITE" id="PS50082">
    <property type="entry name" value="WD_REPEATS_2"/>
    <property type="match status" value="1"/>
</dbReference>
<sequence>MPRVNGVVRHDAWRLVDLTTFDEAGPLSRDLAMLTVSAITRRLGGCSPAEAEALLHYVVDRTVERAIGAPAGLRAYVDAVRYADRPLLAAAEFDENWSEQLLLSLIAAAVRHLSFDDLGEDERWWSFRLAAHAATEFLSRRGIAAPERGRFVERHVITAMIDGARPAVGAEAAAGVLPIGDGYHRSLMVVAPEDDGDDTAATVIRAFNAIGYRCDDVISLTDADEIRGRIAARLAGAGPTDIVAVYLAGTVEAFDHELGGLVVHTSRSRPGTSIGAIPLASLLEGLRKRPSGAPAAQLLLVLDVRGADVAEVVHAAAGVRVAPNTVYVVTATTPAGPNRFAGFLAKVLTGVEVAPRDQPYLDVHQLAERLRSAAPPGSAVQTAAVSDTGRNHCLPNPRHHLTGVDPDEMTFWWEPTARANWGATTPRTWFFSGRHRLNRRVARWIVNPAEPVLVLTGPPGSGKSTIMARFVVATVPDIREHLRSRPETLRPDESPPVDFRFALTLRLTGRTFEQVRDSLAAVAADGHADAGSAAAVIAIDGLDEADQPHRIVTELLRPMAQKARAGGTRLLVATRRHPVGHDPDDPGAPRGDLITSLTSDGGEALDIGKPPWLEAGDIAEYCDRLLAVAINDCGRPNIYTGLTGARRVLSRAIETQARHSFLLAAHVARRHTLDSAPADSLSPAWRRQFPRGIGDAMRQEIEALYGVDEADRQLALLRPLAYAQGAGLTREPVAGSELWAVLASRLDPDGRSFTAADVSWLLEQRIATHLVTGVDLGGIATYRFHHEALAASFLADRADRAAAHRTITEALLDTLVAGGLRDWTRAGVYTRRALPAHARLAGTLEMLAEDARLLMYSDPDRVHEALVTSDSPRLVAMSRLLRPYLHRLQAATPPGRGFLLSVAATVMDRPGLSEALAAAAGLPVTVRHVRVRHEALRQSIAEGPPVGALDCVVDRDGTPLVVLANGQFLDVRDPESGALVETVLSGSAAVTSVLGYVDEDGFPVVGAAGGEGGVRVWDATTRALRAESPVDFRRGMVLGRGRDGAVLLAGWTEEQVSVWRPGNDEPPLVLPVRWEPGRQPITGAAVTCDMDGSDLIAVAAGGRVTVWEPTTGHERYAVDLGDSFNIQVVALQPGTPDGRLLITAGLRERKALLWRPSTGVYPWPWREAPVCVAVDTDTEVATIVLGYLSGAVDTWDGDERSSGRRLLDAGLSVHAVYVGPHGSSRPALVSIDRVGRIRLWERRFGRDAVTLTGSTPHAVSMGLLRQAGRYLVVGRNDGADLWRIDEVSQDPEAADLHDGDAERIVADPASGYFATVGDDGSVHLWSTRSGGALGALPIPSGVPFAAVGWAVGGTGRLAVTSSTLLLITEMRPGGRPLLEREMEAPGRIAVLDQPGTVLLAVTDRYRVWLVDPDSGDADPLETPETASDGRRLSTAARNAVSLTWTASGGAYLVAGTQGGLLARWSRRDGRLLEPMAPLAGDMGIVIVATAVPGGSGSRVLVGGHTGVLRIYDAHDGDEVFDLTMDDSRVIGAAVVDTVPPVAVTAHLFDEKAEVRVWNTANGRRLRSVVHRARWGDVFVGPPRAGRTAAGRPFVVYVVEDGVELLWLDHMASDEEPMRLLLPFTVKDVAAEDGLLFIAGGGGFLILAVRAAAGGSR</sequence>
<keyword evidence="1 3" id="KW-0853">WD repeat</keyword>
<evidence type="ECO:0000313" key="5">
    <source>
        <dbReference type="Proteomes" id="UP001597260"/>
    </source>
</evidence>